<evidence type="ECO:0000256" key="1">
    <source>
        <dbReference type="ARBA" id="ARBA00022485"/>
    </source>
</evidence>
<proteinExistence type="predicted"/>
<comment type="caution">
    <text evidence="2">The sequence shown here is derived from an EMBL/GenBank/DDBJ whole genome shotgun (WGS) entry which is preliminary data.</text>
</comment>
<evidence type="ECO:0000313" key="2">
    <source>
        <dbReference type="EMBL" id="GAF83970.1"/>
    </source>
</evidence>
<evidence type="ECO:0008006" key="3">
    <source>
        <dbReference type="Google" id="ProtNLM"/>
    </source>
</evidence>
<keyword evidence="1" id="KW-0408">Iron</keyword>
<organism evidence="2">
    <name type="scientific">marine sediment metagenome</name>
    <dbReference type="NCBI Taxonomy" id="412755"/>
    <lineage>
        <taxon>unclassified sequences</taxon>
        <taxon>metagenomes</taxon>
        <taxon>ecological metagenomes</taxon>
    </lineage>
</organism>
<feature type="non-terminal residue" evidence="2">
    <location>
        <position position="1"/>
    </location>
</feature>
<dbReference type="InterPro" id="IPR013785">
    <property type="entry name" value="Aldolase_TIM"/>
</dbReference>
<protein>
    <recommendedName>
        <fullName evidence="3">Radical SAM core domain-containing protein</fullName>
    </recommendedName>
</protein>
<gene>
    <name evidence="2" type="ORF">S01H1_09465</name>
</gene>
<keyword evidence="1" id="KW-0479">Metal-binding</keyword>
<dbReference type="GO" id="GO:0051539">
    <property type="term" value="F:4 iron, 4 sulfur cluster binding"/>
    <property type="evidence" value="ECO:0007669"/>
    <property type="project" value="UniProtKB-KW"/>
</dbReference>
<reference evidence="2" key="1">
    <citation type="journal article" date="2014" name="Front. Microbiol.">
        <title>High frequency of phylogenetically diverse reductive dehalogenase-homologous genes in deep subseafloor sedimentary metagenomes.</title>
        <authorList>
            <person name="Kawai M."/>
            <person name="Futagami T."/>
            <person name="Toyoda A."/>
            <person name="Takaki Y."/>
            <person name="Nishi S."/>
            <person name="Hori S."/>
            <person name="Arai W."/>
            <person name="Tsubouchi T."/>
            <person name="Morono Y."/>
            <person name="Uchiyama I."/>
            <person name="Ito T."/>
            <person name="Fujiyama A."/>
            <person name="Inagaki F."/>
            <person name="Takami H."/>
        </authorList>
    </citation>
    <scope>NUCLEOTIDE SEQUENCE</scope>
    <source>
        <strain evidence="2">Expedition CK06-06</strain>
    </source>
</reference>
<dbReference type="PANTHER" id="PTHR42836">
    <property type="entry name" value="7-CARBOXY-7-DEAZAGUANINE SYNTHASE"/>
    <property type="match status" value="1"/>
</dbReference>
<dbReference type="AlphaFoldDB" id="X0U663"/>
<dbReference type="Gene3D" id="3.20.20.70">
    <property type="entry name" value="Aldolase class I"/>
    <property type="match status" value="1"/>
</dbReference>
<dbReference type="InterPro" id="IPR058240">
    <property type="entry name" value="rSAM_sf"/>
</dbReference>
<name>X0U663_9ZZZZ</name>
<dbReference type="EMBL" id="BARS01004836">
    <property type="protein sequence ID" value="GAF83970.1"/>
    <property type="molecule type" value="Genomic_DNA"/>
</dbReference>
<sequence length="161" mass="18448">FDCDTDHSCNRRATEGEIEFECARLWGDRRDAYDKRWVIFTGGEPAMHLDRNLIRHFRSKGWKCAVETNGSLRLPPGLDWITVSPRRQVQTVVRLVDEVKCVVAADGELPEPTCLAAYYLLSPAFKGLEPDPAAIARCVQLVKDNPKWRLTIQFHKLLNIR</sequence>
<accession>X0U663</accession>
<dbReference type="PANTHER" id="PTHR42836:SF1">
    <property type="entry name" value="7-CARBOXY-7-DEAZAGUANINE SYNTHASE"/>
    <property type="match status" value="1"/>
</dbReference>
<keyword evidence="1" id="KW-0411">Iron-sulfur</keyword>
<dbReference type="SUPFAM" id="SSF102114">
    <property type="entry name" value="Radical SAM enzymes"/>
    <property type="match status" value="1"/>
</dbReference>
<keyword evidence="1" id="KW-0004">4Fe-4S</keyword>